<name>A0A955LBR7_9BACT</name>
<sequence length="967" mass="113509">MKSWTQPTDNIIDNALSSVKKTADRQYFFSKLLNPLWLAPLQERGYFRYPPKSQILPDGSIQYPFWPELSYLTNIANEVPEKVVKLLLDLPKTDNTRVYESIILIATKLSGKFSGELLPKILENPQFYHPIVTHHYPKLIEHWTQQNNVDHALQLVKAVLVFKTPQKPEISHSINLKGGKQLINKLDPKPEVDFFIYHEILKTCLNSLSNLVPLKISIVLFEITSKTLNNLSLRRDLDNNNYNELSEIWCPKLGLQICSSQAPKTALVNTLVLSCEKTFINDSKSIPELEMVLSKSPWNIFTRIRQHLFSLFPSRTTQPSIRELILSHNYSQDEYSYEFQKMIKRAIENFGQELLSSEEQEYILNAIQIGPNKEALRDRLKDQFNENIFLKIQRHFHYKQLHPFTKILKNKTKNYYNELKSEHYSELLTDDSYLLCREIANGPLVYHSPKSFEELIVLSDTELLNFINEWDDEHHDPTNWLIEINFPALAEIFQKVFHDVIIIDNNRMTFWRKHRKEIKRPIFITSIIRSFQSRILERNFTHLSLYIEFCNWVLSQQSQIIDTNKQESVDKNHIDSDLRSAKLAVLDFIDSGLKENVNLPIEVREDLHTLLKVLFNHLNGNFPYLRTSYKDHYDQIHLAINSAPGRSIETLINFGIWIQRSNPSDPVTEVFDLLKGRLDSNSEFPLSAPESCLIGMNFGNLFALNREYALKMRGLVFPQNQINTWTDAFTCFLIGNRPAKWIFEFFHEDLKFALDHLSSEDVNLKFSADIINLLGQHFFYYYLWDLTPPNGNNNLLNRFYIKTDNQREHWGVLFEHVGRFLRNSKEILQTRTIERITSFFNWRYEVGEPTELQEFSFWLEAKCLPETWRLNAYFKILDLKGTRSLGHYHEIENLFSFLKNNLSLVIICFMKITERLNDDQHLYISYNVGSSILKEGLNSSNPEDVKNAERSRENLLKAARFEFLDLK</sequence>
<comment type="caution">
    <text evidence="1">The sequence shown here is derived from an EMBL/GenBank/DDBJ whole genome shotgun (WGS) entry which is preliminary data.</text>
</comment>
<organism evidence="1 2">
    <name type="scientific">Candidatus Dojkabacteria bacterium</name>
    <dbReference type="NCBI Taxonomy" id="2099670"/>
    <lineage>
        <taxon>Bacteria</taxon>
        <taxon>Candidatus Dojkabacteria</taxon>
    </lineage>
</organism>
<evidence type="ECO:0000313" key="1">
    <source>
        <dbReference type="EMBL" id="MCA9387239.1"/>
    </source>
</evidence>
<protein>
    <submittedName>
        <fullName evidence="1">Uncharacterized protein</fullName>
    </submittedName>
</protein>
<dbReference type="AlphaFoldDB" id="A0A955LBR7"/>
<dbReference type="Proteomes" id="UP000714915">
    <property type="component" value="Unassembled WGS sequence"/>
</dbReference>
<dbReference type="EMBL" id="JAGQLF010000071">
    <property type="protein sequence ID" value="MCA9387239.1"/>
    <property type="molecule type" value="Genomic_DNA"/>
</dbReference>
<proteinExistence type="predicted"/>
<gene>
    <name evidence="1" type="ORF">KC669_04365</name>
</gene>
<evidence type="ECO:0000313" key="2">
    <source>
        <dbReference type="Proteomes" id="UP000714915"/>
    </source>
</evidence>
<accession>A0A955LBR7</accession>
<reference evidence="1" key="1">
    <citation type="submission" date="2020-04" db="EMBL/GenBank/DDBJ databases">
        <authorList>
            <person name="Zhang T."/>
        </authorList>
    </citation>
    <scope>NUCLEOTIDE SEQUENCE</scope>
    <source>
        <strain evidence="1">HKST-UBA09</strain>
    </source>
</reference>
<reference evidence="1" key="2">
    <citation type="journal article" date="2021" name="Microbiome">
        <title>Successional dynamics and alternative stable states in a saline activated sludge microbial community over 9 years.</title>
        <authorList>
            <person name="Wang Y."/>
            <person name="Ye J."/>
            <person name="Ju F."/>
            <person name="Liu L."/>
            <person name="Boyd J.A."/>
            <person name="Deng Y."/>
            <person name="Parks D.H."/>
            <person name="Jiang X."/>
            <person name="Yin X."/>
            <person name="Woodcroft B.J."/>
            <person name="Tyson G.W."/>
            <person name="Hugenholtz P."/>
            <person name="Polz M.F."/>
            <person name="Zhang T."/>
        </authorList>
    </citation>
    <scope>NUCLEOTIDE SEQUENCE</scope>
    <source>
        <strain evidence="1">HKST-UBA09</strain>
    </source>
</reference>